<dbReference type="PANTHER" id="PTHR43775:SF51">
    <property type="entry name" value="INACTIVE PHENOLPHTHIOCEROL SYNTHESIS POLYKETIDE SYNTHASE TYPE I PKS1-RELATED"/>
    <property type="match status" value="1"/>
</dbReference>
<keyword evidence="2" id="KW-0511">Multifunctional enzyme</keyword>
<dbReference type="RefSeq" id="WP_045952689.1">
    <property type="nucleotide sequence ID" value="NZ_JZWV01001743.1"/>
</dbReference>
<feature type="non-terminal residue" evidence="6">
    <location>
        <position position="1"/>
    </location>
</feature>
<reference evidence="6 7" key="1">
    <citation type="submission" date="2015-02" db="EMBL/GenBank/DDBJ databases">
        <authorList>
            <person name="Ju K.-S."/>
            <person name="Doroghazi J.R."/>
            <person name="Metcalf W."/>
        </authorList>
    </citation>
    <scope>NUCLEOTIDE SEQUENCE [LARGE SCALE GENOMIC DNA]</scope>
    <source>
        <strain evidence="6 7">NRRL ISP-5550</strain>
    </source>
</reference>
<evidence type="ECO:0000256" key="2">
    <source>
        <dbReference type="ARBA" id="ARBA00023268"/>
    </source>
</evidence>
<organism evidence="6 7">
    <name type="scientific">Streptomyces katrae</name>
    <dbReference type="NCBI Taxonomy" id="68223"/>
    <lineage>
        <taxon>Bacteria</taxon>
        <taxon>Bacillati</taxon>
        <taxon>Actinomycetota</taxon>
        <taxon>Actinomycetes</taxon>
        <taxon>Kitasatosporales</taxon>
        <taxon>Streptomycetaceae</taxon>
        <taxon>Streptomyces</taxon>
    </lineage>
</organism>
<feature type="region of interest" description="Disordered" evidence="4">
    <location>
        <begin position="184"/>
        <end position="214"/>
    </location>
</feature>
<gene>
    <name evidence="6" type="ORF">VR44_40415</name>
</gene>
<proteinExistence type="predicted"/>
<accession>A0A0F4I3F6</accession>
<dbReference type="GO" id="GO:0004312">
    <property type="term" value="F:fatty acid synthase activity"/>
    <property type="evidence" value="ECO:0007669"/>
    <property type="project" value="TreeGrafter"/>
</dbReference>
<evidence type="ECO:0000313" key="6">
    <source>
        <dbReference type="EMBL" id="KJY16520.1"/>
    </source>
</evidence>
<dbReference type="InterPro" id="IPR020807">
    <property type="entry name" value="PKS_DH"/>
</dbReference>
<evidence type="ECO:0000256" key="4">
    <source>
        <dbReference type="SAM" id="MobiDB-lite"/>
    </source>
</evidence>
<protein>
    <recommendedName>
        <fullName evidence="5">PKS/mFAS DH domain-containing protein</fullName>
    </recommendedName>
</protein>
<evidence type="ECO:0000259" key="5">
    <source>
        <dbReference type="PROSITE" id="PS52019"/>
    </source>
</evidence>
<sequence>RGRDEVRSLTAAVSDLHRHGVDLDWEALCGMSVDWDTFFAESGTSRVDLPTYAFQRQRFWLEDSGPQAPQDVESVGLKAADHPLLGAAIALPDSYGVMFTGRLAARAQAWLGDHRVMGRLVVPGAAVAELAVRAGDETGCGFLDELTLEAPLVLPEDGGVQLRVLVGEAADDGRGLRQVTVFSRSEDAPEDTPWTRHATGSLAPGGAAPGEGLT</sequence>
<dbReference type="PANTHER" id="PTHR43775">
    <property type="entry name" value="FATTY ACID SYNTHASE"/>
    <property type="match status" value="1"/>
</dbReference>
<dbReference type="Pfam" id="PF21089">
    <property type="entry name" value="PKS_DH_N"/>
    <property type="match status" value="1"/>
</dbReference>
<feature type="region of interest" description="N-terminal hotdog fold" evidence="3">
    <location>
        <begin position="82"/>
        <end position="209"/>
    </location>
</feature>
<evidence type="ECO:0000256" key="1">
    <source>
        <dbReference type="ARBA" id="ARBA00022679"/>
    </source>
</evidence>
<dbReference type="Gene3D" id="3.30.70.3290">
    <property type="match status" value="1"/>
</dbReference>
<comment type="caution">
    <text evidence="3">Lacks conserved residue(s) required for the propagation of feature annotation.</text>
</comment>
<dbReference type="InterPro" id="IPR050091">
    <property type="entry name" value="PKS_NRPS_Biosynth_Enz"/>
</dbReference>
<dbReference type="Proteomes" id="UP000033551">
    <property type="component" value="Unassembled WGS sequence"/>
</dbReference>
<dbReference type="AlphaFoldDB" id="A0A0F4I3F6"/>
<dbReference type="Gene3D" id="3.10.129.110">
    <property type="entry name" value="Polyketide synthase dehydratase"/>
    <property type="match status" value="1"/>
</dbReference>
<dbReference type="InterPro" id="IPR049900">
    <property type="entry name" value="PKS_mFAS_DH"/>
</dbReference>
<dbReference type="EMBL" id="JZWV01001743">
    <property type="protein sequence ID" value="KJY16520.1"/>
    <property type="molecule type" value="Genomic_DNA"/>
</dbReference>
<name>A0A0F4I3F6_9ACTN</name>
<dbReference type="InterPro" id="IPR049552">
    <property type="entry name" value="PKS_DH_N"/>
</dbReference>
<dbReference type="PROSITE" id="PS52019">
    <property type="entry name" value="PKS_MFAS_DH"/>
    <property type="match status" value="1"/>
</dbReference>
<feature type="domain" description="PKS/mFAS DH" evidence="5">
    <location>
        <begin position="82"/>
        <end position="214"/>
    </location>
</feature>
<keyword evidence="7" id="KW-1185">Reference proteome</keyword>
<dbReference type="InterPro" id="IPR042104">
    <property type="entry name" value="PKS_dehydratase_sf"/>
</dbReference>
<comment type="caution">
    <text evidence="6">The sequence shown here is derived from an EMBL/GenBank/DDBJ whole genome shotgun (WGS) entry which is preliminary data.</text>
</comment>
<keyword evidence="1" id="KW-0808">Transferase</keyword>
<evidence type="ECO:0000256" key="3">
    <source>
        <dbReference type="PROSITE-ProRule" id="PRU01363"/>
    </source>
</evidence>
<dbReference type="OrthoDB" id="4336955at2"/>
<evidence type="ECO:0000313" key="7">
    <source>
        <dbReference type="Proteomes" id="UP000033551"/>
    </source>
</evidence>
<dbReference type="SMART" id="SM00826">
    <property type="entry name" value="PKS_DH"/>
    <property type="match status" value="1"/>
</dbReference>
<dbReference type="GO" id="GO:0006633">
    <property type="term" value="P:fatty acid biosynthetic process"/>
    <property type="evidence" value="ECO:0007669"/>
    <property type="project" value="TreeGrafter"/>
</dbReference>
<feature type="non-terminal residue" evidence="6">
    <location>
        <position position="214"/>
    </location>
</feature>